<dbReference type="GO" id="GO:0016020">
    <property type="term" value="C:membrane"/>
    <property type="evidence" value="ECO:0007669"/>
    <property type="project" value="InterPro"/>
</dbReference>
<name>A0A3M8D8F6_9BACL</name>
<evidence type="ECO:0008006" key="4">
    <source>
        <dbReference type="Google" id="ProtNLM"/>
    </source>
</evidence>
<evidence type="ECO:0000313" key="3">
    <source>
        <dbReference type="Proteomes" id="UP000269573"/>
    </source>
</evidence>
<feature type="transmembrane region" description="Helical" evidence="1">
    <location>
        <begin position="117"/>
        <end position="137"/>
    </location>
</feature>
<organism evidence="2 3">
    <name type="scientific">Brevibacillus nitrificans</name>
    <dbReference type="NCBI Taxonomy" id="651560"/>
    <lineage>
        <taxon>Bacteria</taxon>
        <taxon>Bacillati</taxon>
        <taxon>Bacillota</taxon>
        <taxon>Bacilli</taxon>
        <taxon>Bacillales</taxon>
        <taxon>Paenibacillaceae</taxon>
        <taxon>Brevibacillus</taxon>
    </lineage>
</organism>
<feature type="transmembrane region" description="Helical" evidence="1">
    <location>
        <begin position="77"/>
        <end position="97"/>
    </location>
</feature>
<dbReference type="InterPro" id="IPR004761">
    <property type="entry name" value="Spore_GerAB"/>
</dbReference>
<keyword evidence="3" id="KW-1185">Reference proteome</keyword>
<sequence>MQLKWFHVAIYIYMLEFGVSIFNGDRVAAENIGTNYWVGIILLGLIASLNLFLIALVARKAKGKSVFDIMEASFPKVCLFPLYIVLILFWIFTGSTIGKDYTLLYQILSFPSRNPMLLLLLFMAVIYLIIIQSIYGISRVITCFFSLWFGYRFWCSIFFLIGICSE</sequence>
<keyword evidence="1" id="KW-1133">Transmembrane helix</keyword>
<comment type="caution">
    <text evidence="2">The sequence shown here is derived from an EMBL/GenBank/DDBJ whole genome shotgun (WGS) entry which is preliminary data.</text>
</comment>
<reference evidence="2 3" key="1">
    <citation type="submission" date="2018-10" db="EMBL/GenBank/DDBJ databases">
        <title>Phylogenomics of Brevibacillus.</title>
        <authorList>
            <person name="Dunlap C."/>
        </authorList>
    </citation>
    <scope>NUCLEOTIDE SEQUENCE [LARGE SCALE GENOMIC DNA]</scope>
    <source>
        <strain evidence="2 3">JCM 15774</strain>
    </source>
</reference>
<protein>
    <recommendedName>
        <fullName evidence="4">GerAB/ArcD/ProY family transporter</fullName>
    </recommendedName>
</protein>
<dbReference type="Proteomes" id="UP000269573">
    <property type="component" value="Unassembled WGS sequence"/>
</dbReference>
<dbReference type="GO" id="GO:0009847">
    <property type="term" value="P:spore germination"/>
    <property type="evidence" value="ECO:0007669"/>
    <property type="project" value="InterPro"/>
</dbReference>
<keyword evidence="1" id="KW-0812">Transmembrane</keyword>
<dbReference type="Pfam" id="PF03845">
    <property type="entry name" value="Spore_permease"/>
    <property type="match status" value="1"/>
</dbReference>
<proteinExistence type="predicted"/>
<accession>A0A3M8D8F6</accession>
<feature type="transmembrane region" description="Helical" evidence="1">
    <location>
        <begin position="36"/>
        <end position="57"/>
    </location>
</feature>
<evidence type="ECO:0000256" key="1">
    <source>
        <dbReference type="SAM" id="Phobius"/>
    </source>
</evidence>
<feature type="transmembrane region" description="Helical" evidence="1">
    <location>
        <begin position="5"/>
        <end position="24"/>
    </location>
</feature>
<keyword evidence="1" id="KW-0472">Membrane</keyword>
<feature type="transmembrane region" description="Helical" evidence="1">
    <location>
        <begin position="144"/>
        <end position="163"/>
    </location>
</feature>
<dbReference type="EMBL" id="RHHU01000010">
    <property type="protein sequence ID" value="RNB83949.1"/>
    <property type="molecule type" value="Genomic_DNA"/>
</dbReference>
<gene>
    <name evidence="2" type="ORF">EDM59_15670</name>
</gene>
<evidence type="ECO:0000313" key="2">
    <source>
        <dbReference type="EMBL" id="RNB83949.1"/>
    </source>
</evidence>
<dbReference type="AlphaFoldDB" id="A0A3M8D8F6"/>